<evidence type="ECO:0000313" key="3">
    <source>
        <dbReference type="Proteomes" id="UP000325579"/>
    </source>
</evidence>
<dbReference type="GeneID" id="43672506"/>
<feature type="region of interest" description="Disordered" evidence="1">
    <location>
        <begin position="1"/>
        <end position="51"/>
    </location>
</feature>
<gene>
    <name evidence="2" type="ORF">BDV37DRAFT_285881</name>
</gene>
<protein>
    <submittedName>
        <fullName evidence="2">Uncharacterized protein</fullName>
    </submittedName>
</protein>
<dbReference type="AlphaFoldDB" id="A0A5N7D441"/>
<accession>A0A5N6I7I6</accession>
<keyword evidence="3" id="KW-1185">Reference proteome</keyword>
<dbReference type="RefSeq" id="XP_031938501.1">
    <property type="nucleotide sequence ID" value="XM_032087815.1"/>
</dbReference>
<reference evidence="2 3" key="1">
    <citation type="submission" date="2019-04" db="EMBL/GenBank/DDBJ databases">
        <authorList>
            <consortium name="DOE Joint Genome Institute"/>
            <person name="Mondo S."/>
            <person name="Kjaerbolling I."/>
            <person name="Vesth T."/>
            <person name="Frisvad J.C."/>
            <person name="Nybo J.L."/>
            <person name="Theobald S."/>
            <person name="Kildgaard S."/>
            <person name="Isbrandt T."/>
            <person name="Kuo A."/>
            <person name="Sato A."/>
            <person name="Lyhne E.K."/>
            <person name="Kogle M.E."/>
            <person name="Wiebenga A."/>
            <person name="Kun R.S."/>
            <person name="Lubbers R.J."/>
            <person name="Makela M.R."/>
            <person name="Barry K."/>
            <person name="Chovatia M."/>
            <person name="Clum A."/>
            <person name="Daum C."/>
            <person name="Haridas S."/>
            <person name="He G."/>
            <person name="LaButti K."/>
            <person name="Lipzen A."/>
            <person name="Riley R."/>
            <person name="Salamov A."/>
            <person name="Simmons B.A."/>
            <person name="Magnuson J.K."/>
            <person name="Henrissat B."/>
            <person name="Mortensen U.H."/>
            <person name="Larsen T.O."/>
            <person name="Devries R.P."/>
            <person name="Grigoriev I.V."/>
            <person name="Machida M."/>
            <person name="Baker S.E."/>
            <person name="Andersen M.R."/>
            <person name="Cantor M.N."/>
            <person name="Hua S.X."/>
        </authorList>
    </citation>
    <scope>NUCLEOTIDE SEQUENCE [LARGE SCALE GENOMIC DNA]</scope>
    <source>
        <strain evidence="2 3">CBS 119388</strain>
    </source>
</reference>
<feature type="compositionally biased region" description="Basic and acidic residues" evidence="1">
    <location>
        <begin position="29"/>
        <end position="41"/>
    </location>
</feature>
<name>A0A5N7D441_9EURO</name>
<sequence length="141" mass="15258">MGTWTASIPSCSDLTSKHYVPSSPLSHLEPARGHKDTHYDTANRPQSPVWNRNKCPINSDLSIGLDVDPTECNLSDEAALEASRPETGSAPSAKKASLKALLEKIRRENGTDQVDLLTLCFGEPGVDLHVHIQGDFTVALP</sequence>
<dbReference type="EMBL" id="ML736804">
    <property type="protein sequence ID" value="KAE8401182.1"/>
    <property type="molecule type" value="Genomic_DNA"/>
</dbReference>
<proteinExistence type="predicted"/>
<dbReference type="OrthoDB" id="4439302at2759"/>
<organism evidence="2 3">
    <name type="scientific">Aspergillus pseudonomiae</name>
    <dbReference type="NCBI Taxonomy" id="1506151"/>
    <lineage>
        <taxon>Eukaryota</taxon>
        <taxon>Fungi</taxon>
        <taxon>Dikarya</taxon>
        <taxon>Ascomycota</taxon>
        <taxon>Pezizomycotina</taxon>
        <taxon>Eurotiomycetes</taxon>
        <taxon>Eurotiomycetidae</taxon>
        <taxon>Eurotiales</taxon>
        <taxon>Aspergillaceae</taxon>
        <taxon>Aspergillus</taxon>
        <taxon>Aspergillus subgen. Circumdati</taxon>
    </lineage>
</organism>
<evidence type="ECO:0000256" key="1">
    <source>
        <dbReference type="SAM" id="MobiDB-lite"/>
    </source>
</evidence>
<dbReference type="Proteomes" id="UP000325579">
    <property type="component" value="Unassembled WGS sequence"/>
</dbReference>
<accession>A0A5N7D441</accession>
<feature type="compositionally biased region" description="Polar residues" evidence="1">
    <location>
        <begin position="1"/>
        <end position="14"/>
    </location>
</feature>
<evidence type="ECO:0000313" key="2">
    <source>
        <dbReference type="EMBL" id="KAE8401182.1"/>
    </source>
</evidence>